<comment type="caution">
    <text evidence="3">The sequence shown here is derived from an EMBL/GenBank/DDBJ whole genome shotgun (WGS) entry which is preliminary data.</text>
</comment>
<gene>
    <name evidence="3" type="ORF">GRF63_04880</name>
</gene>
<keyword evidence="4" id="KW-1185">Reference proteome</keyword>
<dbReference type="Proteomes" id="UP000461409">
    <property type="component" value="Unassembled WGS sequence"/>
</dbReference>
<accession>A0A844XBT1</accession>
<protein>
    <submittedName>
        <fullName evidence="3">DUF4230 domain-containing protein</fullName>
    </submittedName>
</protein>
<dbReference type="Pfam" id="PF14014">
    <property type="entry name" value="DUF4230"/>
    <property type="match status" value="1"/>
</dbReference>
<feature type="region of interest" description="Disordered" evidence="1">
    <location>
        <begin position="1"/>
        <end position="34"/>
    </location>
</feature>
<dbReference type="RefSeq" id="WP_160484823.1">
    <property type="nucleotide sequence ID" value="NZ_WUBR01000001.1"/>
</dbReference>
<keyword evidence="2" id="KW-0812">Transmembrane</keyword>
<sequence length="238" mass="25810">MVNTIKDDESTRVRPADPAVGSPPAHTSAGNARGAVPRGAPWLVVLLLVVALAWLAWEIWGPQEQGDIVATSMLAFEKQNALTVFSSRFDVVAESVSTPSVGPFNVDALQSRQAMIVPATVEYRLDLSDMDRSDFAWDEASETLQVTLPAVTVSTPNLNEAEARYFTDGLYVSRDASVSLSRNNSQQAAQRARDFARNAEVMSLARDAARTAVTQNLAIPLQVAGYGDVQVNVRFEDE</sequence>
<dbReference type="AlphaFoldDB" id="A0A844XBT1"/>
<reference evidence="3 4" key="2">
    <citation type="submission" date="2020-02" db="EMBL/GenBank/DDBJ databases">
        <title>Erythrobacter dongmakensis sp. nov., isolated from a tidal mudflat.</title>
        <authorList>
            <person name="Kim I.S."/>
        </authorList>
    </citation>
    <scope>NUCLEOTIDE SEQUENCE [LARGE SCALE GENOMIC DNA]</scope>
    <source>
        <strain evidence="3 4">GH3-10</strain>
    </source>
</reference>
<feature type="compositionally biased region" description="Basic and acidic residues" evidence="1">
    <location>
        <begin position="1"/>
        <end position="15"/>
    </location>
</feature>
<keyword evidence="2" id="KW-1133">Transmembrane helix</keyword>
<evidence type="ECO:0000313" key="4">
    <source>
        <dbReference type="Proteomes" id="UP000461409"/>
    </source>
</evidence>
<dbReference type="EMBL" id="WUBR01000001">
    <property type="protein sequence ID" value="MWV27233.1"/>
    <property type="molecule type" value="Genomic_DNA"/>
</dbReference>
<dbReference type="InterPro" id="IPR025324">
    <property type="entry name" value="DUF4230"/>
</dbReference>
<evidence type="ECO:0000313" key="3">
    <source>
        <dbReference type="EMBL" id="MWV27233.1"/>
    </source>
</evidence>
<keyword evidence="2" id="KW-0472">Membrane</keyword>
<evidence type="ECO:0000256" key="2">
    <source>
        <dbReference type="SAM" id="Phobius"/>
    </source>
</evidence>
<name>A0A844XBT1_9SPHN</name>
<feature type="transmembrane region" description="Helical" evidence="2">
    <location>
        <begin position="39"/>
        <end position="57"/>
    </location>
</feature>
<evidence type="ECO:0000256" key="1">
    <source>
        <dbReference type="SAM" id="MobiDB-lite"/>
    </source>
</evidence>
<reference evidence="3 4" key="1">
    <citation type="submission" date="2019-12" db="EMBL/GenBank/DDBJ databases">
        <authorList>
            <person name="Lee S.D."/>
        </authorList>
    </citation>
    <scope>NUCLEOTIDE SEQUENCE [LARGE SCALE GENOMIC DNA]</scope>
    <source>
        <strain evidence="3 4">GH3-10</strain>
    </source>
</reference>
<organism evidence="3 4">
    <name type="scientific">Aurantiacibacter rhizosphaerae</name>
    <dbReference type="NCBI Taxonomy" id="2691582"/>
    <lineage>
        <taxon>Bacteria</taxon>
        <taxon>Pseudomonadati</taxon>
        <taxon>Pseudomonadota</taxon>
        <taxon>Alphaproteobacteria</taxon>
        <taxon>Sphingomonadales</taxon>
        <taxon>Erythrobacteraceae</taxon>
        <taxon>Aurantiacibacter</taxon>
    </lineage>
</organism>
<proteinExistence type="predicted"/>